<name>A0ACB8UVC1_9EURO</name>
<proteinExistence type="predicted"/>
<dbReference type="EMBL" id="JALBCA010000052">
    <property type="protein sequence ID" value="KAI2386023.1"/>
    <property type="molecule type" value="Genomic_DNA"/>
</dbReference>
<protein>
    <submittedName>
        <fullName evidence="1">Uncharacterized protein</fullName>
    </submittedName>
</protein>
<evidence type="ECO:0000313" key="1">
    <source>
        <dbReference type="EMBL" id="KAI2386023.1"/>
    </source>
</evidence>
<accession>A0ACB8UVC1</accession>
<comment type="caution">
    <text evidence="1">The sequence shown here is derived from an EMBL/GenBank/DDBJ whole genome shotgun (WGS) entry which is preliminary data.</text>
</comment>
<reference evidence="1" key="1">
    <citation type="journal article" date="2022" name="bioRxiv">
        <title>Population genetic analysis of Ophidiomyces ophidiicola, the causative agent of snake fungal disease, indicates recent introductions to the USA.</title>
        <authorList>
            <person name="Ladner J.T."/>
            <person name="Palmer J.M."/>
            <person name="Ettinger C.L."/>
            <person name="Stajich J.E."/>
            <person name="Farrell T.M."/>
            <person name="Glorioso B.M."/>
            <person name="Lawson B."/>
            <person name="Price S.J."/>
            <person name="Stengle A.G."/>
            <person name="Grear D.A."/>
            <person name="Lorch J.M."/>
        </authorList>
    </citation>
    <scope>NUCLEOTIDE SEQUENCE</scope>
    <source>
        <strain evidence="1">NWHC 24266-5</strain>
    </source>
</reference>
<organism evidence="1">
    <name type="scientific">Ophidiomyces ophidiicola</name>
    <dbReference type="NCBI Taxonomy" id="1387563"/>
    <lineage>
        <taxon>Eukaryota</taxon>
        <taxon>Fungi</taxon>
        <taxon>Dikarya</taxon>
        <taxon>Ascomycota</taxon>
        <taxon>Pezizomycotina</taxon>
        <taxon>Eurotiomycetes</taxon>
        <taxon>Eurotiomycetidae</taxon>
        <taxon>Onygenales</taxon>
        <taxon>Onygenaceae</taxon>
        <taxon>Ophidiomyces</taxon>
    </lineage>
</organism>
<gene>
    <name evidence="1" type="ORF">LOY88_003787</name>
</gene>
<sequence length="934" mass="107541">MQGDVSDDEISLTSTAPSEAQDEYELECVLAQRTFPTGEKYLVKWAGYPLERSTWESEDMFCDPETLVEWAQKLESISRGEEPAFDLEALEHRCLELERAASIRREKRRNKRKRLGYKVPSDDNDTDGFDFVVSDGDVEYISSSSENEKLMDKRSRLNETGKTSASSCPRTALYKSTNSAAKMNSQTSRPKPKTNTSSAIMRLPPAVDKARIFKGQKARKSLLSAISSKPTGDLFAKLSTQRRWEKALRRERTPDMNQLELRTPQAWLHSQQKSGSPPHPAVNDTDSTYSLFVEQDGDYISTARSKTANTTPKERQNEPSTRKPSYDRSAVRHQSPVGPAPTANPSSRQSFSTSNRLPPMRPGRFWNPGEVLVSLSFGAIHKDIGDVRICGLNAATIGQLLRLRMKRIIQLNFKDVCTIDEYHLLCDRRINRKYSTAWAFGFDDTSKELTAVADYLRQNDLAAIWRHPIDDIQTVFIAYPSSSTHWSFFDAGVEFPPNANLRIVARSYLPPVNTVRQTTLSSVTKENQYIRSPLIVNPHELIVTDDNPPLPEFGASTTTTSLLKNSLDLDIVTVFRDRWNITFQELSRVNSPMKDNYARAFYLFFPPEVEEEFQLMLMFLKRHTQAIFSSRLEGDWERFTDSVTTGTVLFHQSHIWYEFMPGLHKLLRKYINVFNVSLATPIKNLNYETNLQRLFPHGGVILLTQDYIVFEPAAALKIMKWFGPYLSQKYPGTWKLFFRPSVRRWLSRIFDKWPDDTMYQIYCIIEHMIPEKSHCNVYHESSPDSLDGETDDEGQSHPFVSPRSIPRYGSRTENEHEDIPKGLSQDERNTDHLVEYFAGWAICNCHKFRKFVVLSHYKPQPRWKKWQHIEPMNSQEFFRSFVENENLKRTPKQRQTSRRDANSLPPPPPPPPRHNSHPSGRIPHLPKRPSRNIS</sequence>